<reference evidence="2" key="2">
    <citation type="journal article" date="2023" name="BMC Genomics">
        <title>Pest status, molecular evolution, and epigenetic factors derived from the genome assembly of Frankliniella fusca, a thysanopteran phytovirus vector.</title>
        <authorList>
            <person name="Catto M.A."/>
            <person name="Labadie P.E."/>
            <person name="Jacobson A.L."/>
            <person name="Kennedy G.G."/>
            <person name="Srinivasan R."/>
            <person name="Hunt B.G."/>
        </authorList>
    </citation>
    <scope>NUCLEOTIDE SEQUENCE</scope>
    <source>
        <strain evidence="2">PL_HMW_Pooled</strain>
    </source>
</reference>
<accession>A0AAE1L7H5</accession>
<evidence type="ECO:0000313" key="2">
    <source>
        <dbReference type="EMBL" id="KAK3909546.1"/>
    </source>
</evidence>
<proteinExistence type="predicted"/>
<protein>
    <submittedName>
        <fullName evidence="2">DNA gyrase inhibitor YacG</fullName>
    </submittedName>
</protein>
<name>A0AAE1L7H5_9NEOP</name>
<feature type="region of interest" description="Disordered" evidence="1">
    <location>
        <begin position="65"/>
        <end position="84"/>
    </location>
</feature>
<evidence type="ECO:0000256" key="1">
    <source>
        <dbReference type="SAM" id="MobiDB-lite"/>
    </source>
</evidence>
<dbReference type="EMBL" id="JAHWGI010000105">
    <property type="protein sequence ID" value="KAK3909546.1"/>
    <property type="molecule type" value="Genomic_DNA"/>
</dbReference>
<dbReference type="Proteomes" id="UP001219518">
    <property type="component" value="Unassembled WGS sequence"/>
</dbReference>
<comment type="caution">
    <text evidence="2">The sequence shown here is derived from an EMBL/GenBank/DDBJ whole genome shotgun (WGS) entry which is preliminary data.</text>
</comment>
<evidence type="ECO:0000313" key="3">
    <source>
        <dbReference type="Proteomes" id="UP001219518"/>
    </source>
</evidence>
<dbReference type="PANTHER" id="PTHR33173">
    <property type="match status" value="1"/>
</dbReference>
<keyword evidence="3" id="KW-1185">Reference proteome</keyword>
<dbReference type="PANTHER" id="PTHR33173:SF2">
    <property type="entry name" value="MYND-TYPE DOMAIN-CONTAINING PROTEIN"/>
    <property type="match status" value="1"/>
</dbReference>
<dbReference type="AlphaFoldDB" id="A0AAE1L7H5"/>
<feature type="compositionally biased region" description="Low complexity" evidence="1">
    <location>
        <begin position="101"/>
        <end position="112"/>
    </location>
</feature>
<feature type="region of interest" description="Disordered" evidence="1">
    <location>
        <begin position="92"/>
        <end position="141"/>
    </location>
</feature>
<reference evidence="2" key="1">
    <citation type="submission" date="2021-07" db="EMBL/GenBank/DDBJ databases">
        <authorList>
            <person name="Catto M.A."/>
            <person name="Jacobson A."/>
            <person name="Kennedy G."/>
            <person name="Labadie P."/>
            <person name="Hunt B.G."/>
            <person name="Srinivasan R."/>
        </authorList>
    </citation>
    <scope>NUCLEOTIDE SEQUENCE</scope>
    <source>
        <strain evidence="2">PL_HMW_Pooled</strain>
        <tissue evidence="2">Head</tissue>
    </source>
</reference>
<gene>
    <name evidence="2" type="ORF">KUF71_019649</name>
</gene>
<organism evidence="2 3">
    <name type="scientific">Frankliniella fusca</name>
    <dbReference type="NCBI Taxonomy" id="407009"/>
    <lineage>
        <taxon>Eukaryota</taxon>
        <taxon>Metazoa</taxon>
        <taxon>Ecdysozoa</taxon>
        <taxon>Arthropoda</taxon>
        <taxon>Hexapoda</taxon>
        <taxon>Insecta</taxon>
        <taxon>Pterygota</taxon>
        <taxon>Neoptera</taxon>
        <taxon>Paraneoptera</taxon>
        <taxon>Thysanoptera</taxon>
        <taxon>Terebrantia</taxon>
        <taxon>Thripoidea</taxon>
        <taxon>Thripidae</taxon>
        <taxon>Frankliniella</taxon>
    </lineage>
</organism>
<sequence length="455" mass="50658">MEWPTQGVASLKGTVPCPMCNKPQSVHLDSKKYWSIANVSRHLKEHHDKGHFTNMNALEKSFGITVPSSEDNSNPDDPGYFVSVDLTSDLDQGTSGNAFNSSQDIDQSQGSGLNNSGQICGGASPDQDELQAGSDLDREQLRPSGLKTIERVLQSNEEIISLLNARIQEISDNVNSADKVELPALLQILMNAAQKNNVKEKHGHRYDLDVKYFSCYIFILDGPMVYEFLSHNMIGAMPSSSATEKFLLKSSEPVNEGQFRFSELHEFLMRNNLPLKVWISEDGTRILQKFSYDLKSNQIIGPTPPLADNGIPILNSFPAESAAMIATHFLKGEPASSTYATMAQPLQKGSPSFCLSIFGTNNKFTSEHVYKRWIYVKDNLSKLGIEVLGFSSDGDPKLLTAMHAQMFNKNNVFFMPEWSSWFFASGENDFTVMQDLIPRGGQLEKNVYTEIPVYL</sequence>